<gene>
    <name evidence="1" type="ORF">DQQ10_12830</name>
</gene>
<dbReference type="Gene3D" id="2.60.40.10">
    <property type="entry name" value="Immunoglobulins"/>
    <property type="match status" value="1"/>
</dbReference>
<dbReference type="InterPro" id="IPR035986">
    <property type="entry name" value="PKD_dom_sf"/>
</dbReference>
<protein>
    <recommendedName>
        <fullName evidence="3">PKD domain-containing protein</fullName>
    </recommendedName>
</protein>
<accession>A0A364Y5M0</accession>
<proteinExistence type="predicted"/>
<sequence length="1334" mass="145643">MACNQSYGQGELPVDMYTGTPTIQFPISAVIDRDLGQPVSLIYSAGGVRLDEPSGNFGLGWSLSASASVSRIVKGLPDDFTGIGSDLRRGWLYRTASNVAIGAEVNSLPNTSDLTTVCSDEQNDYTRIHGWLYNVDPEPDVFNYSVGGISGKFVYDNGDPATIRLIPFRDVKIVVTPMSETDKRIASFTITTNDGTVYLFSQKVDATRWTEKALGITAVEFLKRDFELYDLSRYNVKVTYTSEWKLTEMRSVSGAKIQYSYGSNSSNATDTVRVGIRAAGTSSIVSKDLYLNNLNTYTRNIQSITGSSGSAVSFNYTSDGFLSSISVSDARRSGPSQFKSITLTYKKILTPMGDYDRSFLYQIQESAGCEKLPPYVFTYYGVDYEKGFCRLPSPYSKSKDFWGYYNGLQNTTLYPTIYVYPSLPPAERYRIRQIPGYAGTMYTLAGANRVPSSVAAAVGTLQGIVYPTGGSTTIFYQSNQYFDAAANASFDGGGVRVSSAVYYDGVNYAAKITKFFNYEESPGVSSGRIFSRPSFCIPSFEYRDPSSGAVKSYATLAAGAAQDLWEHLTVRTEGDLSPGTTTHGSNVGYRKVTVTRPLSGKAIYEFNVAGAYGDATATNDWNATQDKFVRSSSCPTMGIVNTGGAFSFPYATNSNLDHVQGSVVRRTEFNEAGNKVMETITSYADLYKGSATAPAKVYGVGYDKYANSTDAAYFFGKYYHLTDMDRVVLADTTITYDSTTTTRHLKSIVSYTYGSSYHKLLTTVTTANSDGTVFKSNMKYPLDYGVLPANVDKPLAMIKKLQHDFRNGMVIEQWSTIQKTGDSLRTVGASLVKLNDFGTSKVLLEQGLSLSVSNGISNFKPSTMTLESGTYKLKSDWRYEPTQTVLAYDRKQNPVAAMGQSKQASGSHWAHRNTLPVLSIANATASQVAYSNFETMYGDTLSGTGFEFQTSATIVGTGRTGANGSHPIVKLTRTVEKGNALNYILSFWLKKQSAAVDFVLTIKNAGQTILATVPFTVTNNTTAYEYYERSINVASFPASFIIELQGQFTGINPVSAPGLLPLIDDVVFYPDNATVSMFSYSIPFGANAVTDTRGISAFTQYDNLGRAAYIFDQDWNIIQKNTYNYSALPPMSLTASFTTSSPLQDNTDITFTAVDPNACVTGETFSWSFDGGAPVAGQVVVRNYPTSGTKSVLLTVSHPDYPTATFSQNINITTGNFDAVICAKGVQEYSTCSGTTLQSYTCSSITTALPNTTTTLFKVIGTPNLPAGEVVETYQWKKRNLNTTTWTNIATTQEFQFSKVFELNNTQEIMCELTSNTGRKAYSPIMHIIITGCD</sequence>
<dbReference type="EMBL" id="QMFY01000005">
    <property type="protein sequence ID" value="RAW01107.1"/>
    <property type="molecule type" value="Genomic_DNA"/>
</dbReference>
<reference evidence="1 2" key="1">
    <citation type="submission" date="2018-06" db="EMBL/GenBank/DDBJ databases">
        <title>Chryseolinea flavus sp. nov., a member of the phylum Bacteroidetes isolated from soil.</title>
        <authorList>
            <person name="Li Y."/>
            <person name="Wang J."/>
        </authorList>
    </citation>
    <scope>NUCLEOTIDE SEQUENCE [LARGE SCALE GENOMIC DNA]</scope>
    <source>
        <strain evidence="1 2">SDU1-6</strain>
    </source>
</reference>
<name>A0A364Y5M0_9BACT</name>
<evidence type="ECO:0000313" key="2">
    <source>
        <dbReference type="Proteomes" id="UP000251889"/>
    </source>
</evidence>
<dbReference type="RefSeq" id="WP_112747262.1">
    <property type="nucleotide sequence ID" value="NZ_QMFY01000005.1"/>
</dbReference>
<dbReference type="SUPFAM" id="SSF49299">
    <property type="entry name" value="PKD domain"/>
    <property type="match status" value="1"/>
</dbReference>
<evidence type="ECO:0000313" key="1">
    <source>
        <dbReference type="EMBL" id="RAW01107.1"/>
    </source>
</evidence>
<comment type="caution">
    <text evidence="1">The sequence shown here is derived from an EMBL/GenBank/DDBJ whole genome shotgun (WGS) entry which is preliminary data.</text>
</comment>
<dbReference type="InterPro" id="IPR013783">
    <property type="entry name" value="Ig-like_fold"/>
</dbReference>
<dbReference type="Proteomes" id="UP000251889">
    <property type="component" value="Unassembled WGS sequence"/>
</dbReference>
<organism evidence="1 2">
    <name type="scientific">Pseudochryseolinea flava</name>
    <dbReference type="NCBI Taxonomy" id="2059302"/>
    <lineage>
        <taxon>Bacteria</taxon>
        <taxon>Pseudomonadati</taxon>
        <taxon>Bacteroidota</taxon>
        <taxon>Cytophagia</taxon>
        <taxon>Cytophagales</taxon>
        <taxon>Fulvivirgaceae</taxon>
        <taxon>Pseudochryseolinea</taxon>
    </lineage>
</organism>
<keyword evidence="2" id="KW-1185">Reference proteome</keyword>
<evidence type="ECO:0008006" key="3">
    <source>
        <dbReference type="Google" id="ProtNLM"/>
    </source>
</evidence>